<accession>A0A8J2STJ2</accession>
<proteinExistence type="predicted"/>
<evidence type="ECO:0000313" key="3">
    <source>
        <dbReference type="EMBL" id="CAH0379916.1"/>
    </source>
</evidence>
<dbReference type="OrthoDB" id="427510at2759"/>
<evidence type="ECO:0000256" key="1">
    <source>
        <dbReference type="SAM" id="MobiDB-lite"/>
    </source>
</evidence>
<reference evidence="3" key="1">
    <citation type="submission" date="2021-11" db="EMBL/GenBank/DDBJ databases">
        <authorList>
            <consortium name="Genoscope - CEA"/>
            <person name="William W."/>
        </authorList>
    </citation>
    <scope>NUCLEOTIDE SEQUENCE</scope>
</reference>
<name>A0A8J2STJ2_9STRA</name>
<feature type="chain" id="PRO_5035266645" evidence="2">
    <location>
        <begin position="19"/>
        <end position="234"/>
    </location>
</feature>
<gene>
    <name evidence="3" type="ORF">PECAL_6P15540</name>
</gene>
<sequence>MILRHAITLVACARVAQAFHSSTLATMPRQTPLLRASTADAATGLADTQLVLKFACFGFKDRDCLLTLGSGGTATFSAGMVSDGPGEWRVVAGDPEDGENPRDAYLEFSQPVTEVYSELYNVPSGVVFWRGRVANEGGRLAIVDGVAISESSDTSRKLVAKLTGGAGFQKEGDFTARAVAPGDDPATLPQPVSIELYDDGGTPQSSGVDPEFGELGKRKRKRKAGTAPEKGFGA</sequence>
<feature type="signal peptide" evidence="2">
    <location>
        <begin position="1"/>
        <end position="18"/>
    </location>
</feature>
<protein>
    <submittedName>
        <fullName evidence="3">Uncharacterized protein</fullName>
    </submittedName>
</protein>
<keyword evidence="4" id="KW-1185">Reference proteome</keyword>
<dbReference type="Proteomes" id="UP000789595">
    <property type="component" value="Unassembled WGS sequence"/>
</dbReference>
<organism evidence="3 4">
    <name type="scientific">Pelagomonas calceolata</name>
    <dbReference type="NCBI Taxonomy" id="35677"/>
    <lineage>
        <taxon>Eukaryota</taxon>
        <taxon>Sar</taxon>
        <taxon>Stramenopiles</taxon>
        <taxon>Ochrophyta</taxon>
        <taxon>Pelagophyceae</taxon>
        <taxon>Pelagomonadales</taxon>
        <taxon>Pelagomonadaceae</taxon>
        <taxon>Pelagomonas</taxon>
    </lineage>
</organism>
<keyword evidence="2" id="KW-0732">Signal</keyword>
<evidence type="ECO:0000256" key="2">
    <source>
        <dbReference type="SAM" id="SignalP"/>
    </source>
</evidence>
<dbReference type="AlphaFoldDB" id="A0A8J2STJ2"/>
<dbReference type="EMBL" id="CAKKNE010000006">
    <property type="protein sequence ID" value="CAH0379916.1"/>
    <property type="molecule type" value="Genomic_DNA"/>
</dbReference>
<feature type="region of interest" description="Disordered" evidence="1">
    <location>
        <begin position="180"/>
        <end position="234"/>
    </location>
</feature>
<evidence type="ECO:0000313" key="4">
    <source>
        <dbReference type="Proteomes" id="UP000789595"/>
    </source>
</evidence>
<comment type="caution">
    <text evidence="3">The sequence shown here is derived from an EMBL/GenBank/DDBJ whole genome shotgun (WGS) entry which is preliminary data.</text>
</comment>